<keyword evidence="1" id="KW-0808">Transferase</keyword>
<proteinExistence type="predicted"/>
<comment type="caution">
    <text evidence="1">The sequence shown here is derived from an EMBL/GenBank/DDBJ whole genome shotgun (WGS) entry which is preliminary data.</text>
</comment>
<gene>
    <name evidence="1" type="ORF">EAH84_08460</name>
</gene>
<name>A0A502CGJ8_9SPHN</name>
<evidence type="ECO:0000313" key="2">
    <source>
        <dbReference type="Proteomes" id="UP000318413"/>
    </source>
</evidence>
<dbReference type="Proteomes" id="UP000318413">
    <property type="component" value="Unassembled WGS sequence"/>
</dbReference>
<sequence length="210" mass="22673">MVSALLDSVIRDWATARSVARGLPVPVADHGGWRVDTRSPGEECRYFFAAPVPGLAALAATIDRPRVFIKLCDTREVLARLVPAGWVFEVDTWVMEGAPIARGGLAPGYRVDRTQEGERVEVRIVADDGTFAASGYGGRASGVFAYDRIVTDDRHRRLGLGRAVMALLGEAASPGDRHVLVATAMGRALYESIGWCVRSDYTTAFIPEPG</sequence>
<evidence type="ECO:0000313" key="1">
    <source>
        <dbReference type="EMBL" id="TPG12855.1"/>
    </source>
</evidence>
<accession>A0A502CGJ8</accession>
<dbReference type="EMBL" id="RCZK01000005">
    <property type="protein sequence ID" value="TPG12855.1"/>
    <property type="molecule type" value="Genomic_DNA"/>
</dbReference>
<dbReference type="GO" id="GO:0016740">
    <property type="term" value="F:transferase activity"/>
    <property type="evidence" value="ECO:0007669"/>
    <property type="project" value="UniProtKB-KW"/>
</dbReference>
<dbReference type="SUPFAM" id="SSF55729">
    <property type="entry name" value="Acyl-CoA N-acyltransferases (Nat)"/>
    <property type="match status" value="1"/>
</dbReference>
<dbReference type="OrthoDB" id="4966223at2"/>
<keyword evidence="2" id="KW-1185">Reference proteome</keyword>
<dbReference type="AlphaFoldDB" id="A0A502CGJ8"/>
<protein>
    <submittedName>
        <fullName evidence="1">N-acetyltransferase</fullName>
    </submittedName>
</protein>
<dbReference type="InterPro" id="IPR016181">
    <property type="entry name" value="Acyl_CoA_acyltransferase"/>
</dbReference>
<dbReference type="Gene3D" id="3.40.630.30">
    <property type="match status" value="1"/>
</dbReference>
<organism evidence="1 2">
    <name type="scientific">Sphingomonas oligophenolica</name>
    <dbReference type="NCBI Taxonomy" id="301154"/>
    <lineage>
        <taxon>Bacteria</taxon>
        <taxon>Pseudomonadati</taxon>
        <taxon>Pseudomonadota</taxon>
        <taxon>Alphaproteobacteria</taxon>
        <taxon>Sphingomonadales</taxon>
        <taxon>Sphingomonadaceae</taxon>
        <taxon>Sphingomonas</taxon>
    </lineage>
</organism>
<reference evidence="1 2" key="1">
    <citation type="journal article" date="2019" name="Environ. Microbiol.">
        <title>Species interactions and distinct microbial communities in high Arctic permafrost affected cryosols are associated with the CH4 and CO2 gas fluxes.</title>
        <authorList>
            <person name="Altshuler I."/>
            <person name="Hamel J."/>
            <person name="Turney S."/>
            <person name="Magnuson E."/>
            <person name="Levesque R."/>
            <person name="Greer C."/>
            <person name="Whyte L.G."/>
        </authorList>
    </citation>
    <scope>NUCLEOTIDE SEQUENCE [LARGE SCALE GENOMIC DNA]</scope>
    <source>
        <strain evidence="1 2">S5.1</strain>
    </source>
</reference>